<dbReference type="EMBL" id="WIXI01000022">
    <property type="protein sequence ID" value="MQY44511.1"/>
    <property type="molecule type" value="Genomic_DNA"/>
</dbReference>
<organism evidence="1 2">
    <name type="scientific">Endobacterium cereale</name>
    <dbReference type="NCBI Taxonomy" id="2663029"/>
    <lineage>
        <taxon>Bacteria</taxon>
        <taxon>Pseudomonadati</taxon>
        <taxon>Pseudomonadota</taxon>
        <taxon>Alphaproteobacteria</taxon>
        <taxon>Hyphomicrobiales</taxon>
        <taxon>Rhizobiaceae</taxon>
        <taxon>Endobacterium</taxon>
    </lineage>
</organism>
<keyword evidence="2" id="KW-1185">Reference proteome</keyword>
<name>A0A6A8A6N9_9HYPH</name>
<dbReference type="Proteomes" id="UP000435138">
    <property type="component" value="Unassembled WGS sequence"/>
</dbReference>
<dbReference type="InterPro" id="IPR006498">
    <property type="entry name" value="Tail_tube"/>
</dbReference>
<protein>
    <submittedName>
        <fullName evidence="1">Phage major tail tube protein</fullName>
    </submittedName>
</protein>
<evidence type="ECO:0000313" key="2">
    <source>
        <dbReference type="Proteomes" id="UP000435138"/>
    </source>
</evidence>
<dbReference type="NCBIfam" id="TIGR01611">
    <property type="entry name" value="tail_tube"/>
    <property type="match status" value="1"/>
</dbReference>
<comment type="caution">
    <text evidence="1">The sequence shown here is derived from an EMBL/GenBank/DDBJ whole genome shotgun (WGS) entry which is preliminary data.</text>
</comment>
<gene>
    <name evidence="1" type="ORF">GAO09_00280</name>
</gene>
<dbReference type="Pfam" id="PF04985">
    <property type="entry name" value="Phage_tube"/>
    <property type="match status" value="1"/>
</dbReference>
<sequence length="169" mass="18854">MATSLPRFLMRDCMLWADSVSQLGQIGDITPPVPQIKTEEMRNAGMIKPREVHMGYEKLEFSFKMPGLDPQVLKLFGLKPGSEYPFMITGALVDEDGTDHSAVMTIRGFLKQADHGSWKTGDQAENDYAVSVNYYKLEIDGEPVYEMDDFDVLIGGVSQVSGQRNSLLL</sequence>
<proteinExistence type="predicted"/>
<dbReference type="RefSeq" id="WP_153352084.1">
    <property type="nucleotide sequence ID" value="NZ_WIXI01000022.1"/>
</dbReference>
<evidence type="ECO:0000313" key="1">
    <source>
        <dbReference type="EMBL" id="MQY44511.1"/>
    </source>
</evidence>
<accession>A0A6A8A6N9</accession>
<dbReference type="AlphaFoldDB" id="A0A6A8A6N9"/>
<reference evidence="1 2" key="1">
    <citation type="submission" date="2019-11" db="EMBL/GenBank/DDBJ databases">
        <title>Genome analysis of Rhizobacterium cereale a novel genus and species isolated from maize roots in North Spain.</title>
        <authorList>
            <person name="Menendez E."/>
            <person name="Flores-Felix J.D."/>
            <person name="Ramirez-Bahena M.-H."/>
            <person name="Igual J.M."/>
            <person name="Garcia-Fraile P."/>
            <person name="Peix A."/>
            <person name="Velazquez E."/>
        </authorList>
    </citation>
    <scope>NUCLEOTIDE SEQUENCE [LARGE SCALE GENOMIC DNA]</scope>
    <source>
        <strain evidence="1 2">RZME27</strain>
    </source>
</reference>